<dbReference type="Gramene" id="rna-AYBTSS11_LOCUS19703">
    <property type="protein sequence ID" value="CAJ1963306.1"/>
    <property type="gene ID" value="gene-AYBTSS11_LOCUS19703"/>
</dbReference>
<gene>
    <name evidence="5" type="ORF">AYBTSS11_LOCUS19703</name>
</gene>
<proteinExistence type="inferred from homology"/>
<dbReference type="SUPFAM" id="SSF55961">
    <property type="entry name" value="Bet v1-like"/>
    <property type="match status" value="1"/>
</dbReference>
<dbReference type="GO" id="GO:0005737">
    <property type="term" value="C:cytoplasm"/>
    <property type="evidence" value="ECO:0007669"/>
    <property type="project" value="TreeGrafter"/>
</dbReference>
<dbReference type="GO" id="GO:0009738">
    <property type="term" value="P:abscisic acid-activated signaling pathway"/>
    <property type="evidence" value="ECO:0007669"/>
    <property type="project" value="InterPro"/>
</dbReference>
<evidence type="ECO:0000259" key="4">
    <source>
        <dbReference type="Pfam" id="PF00407"/>
    </source>
</evidence>
<dbReference type="FunFam" id="3.30.530.20:FF:000007">
    <property type="entry name" value="Major pollen allergen Bet v 1-A"/>
    <property type="match status" value="1"/>
</dbReference>
<keyword evidence="3" id="KW-0568">Pathogenesis-related protein</keyword>
<dbReference type="GO" id="GO:0006952">
    <property type="term" value="P:defense response"/>
    <property type="evidence" value="ECO:0007669"/>
    <property type="project" value="UniProtKB-KW"/>
</dbReference>
<dbReference type="PANTHER" id="PTHR31213:SF88">
    <property type="entry name" value="ABA-RESPONSIVE PROTEIN"/>
    <property type="match status" value="1"/>
</dbReference>
<dbReference type="InterPro" id="IPR023393">
    <property type="entry name" value="START-like_dom_sf"/>
</dbReference>
<dbReference type="InterPro" id="IPR050279">
    <property type="entry name" value="Plant_def-hormone_signal"/>
</dbReference>
<accession>A0AA86VGY3</accession>
<sequence>MNIVMSTSHSELVELTSRIDEKNGSWCEAINSISLYALNASQTKRTIMGVFAYDDENSSTVPPAILYKALTKDSDSIFPKVIPAIQSIELVEGNGGPGTVKKVSTIQGGETSFVLQKVDAVDEANLGYDYSIVGGTGLHESLEKIILQTKVVPGPDGGSISKVSVKYHTKGDAPLLDAVREESKARGTGAFKAVEGYVLANPAEY</sequence>
<keyword evidence="2" id="KW-0611">Plant defense</keyword>
<evidence type="ECO:0000256" key="1">
    <source>
        <dbReference type="ARBA" id="ARBA00009744"/>
    </source>
</evidence>
<dbReference type="Gene3D" id="3.30.530.20">
    <property type="match status" value="1"/>
</dbReference>
<dbReference type="Proteomes" id="UP001189624">
    <property type="component" value="Chromosome 6"/>
</dbReference>
<dbReference type="GO" id="GO:0005634">
    <property type="term" value="C:nucleus"/>
    <property type="evidence" value="ECO:0007669"/>
    <property type="project" value="TreeGrafter"/>
</dbReference>
<dbReference type="EMBL" id="OY731403">
    <property type="protein sequence ID" value="CAJ1963306.1"/>
    <property type="molecule type" value="Genomic_DNA"/>
</dbReference>
<dbReference type="CDD" id="cd07816">
    <property type="entry name" value="Bet_v1-like"/>
    <property type="match status" value="1"/>
</dbReference>
<dbReference type="GO" id="GO:0010427">
    <property type="term" value="F:abscisic acid binding"/>
    <property type="evidence" value="ECO:0007669"/>
    <property type="project" value="InterPro"/>
</dbReference>
<dbReference type="AlphaFoldDB" id="A0AA86VGY3"/>
<organism evidence="5 6">
    <name type="scientific">Sphenostylis stenocarpa</name>
    <dbReference type="NCBI Taxonomy" id="92480"/>
    <lineage>
        <taxon>Eukaryota</taxon>
        <taxon>Viridiplantae</taxon>
        <taxon>Streptophyta</taxon>
        <taxon>Embryophyta</taxon>
        <taxon>Tracheophyta</taxon>
        <taxon>Spermatophyta</taxon>
        <taxon>Magnoliopsida</taxon>
        <taxon>eudicotyledons</taxon>
        <taxon>Gunneridae</taxon>
        <taxon>Pentapetalae</taxon>
        <taxon>rosids</taxon>
        <taxon>fabids</taxon>
        <taxon>Fabales</taxon>
        <taxon>Fabaceae</taxon>
        <taxon>Papilionoideae</taxon>
        <taxon>50 kb inversion clade</taxon>
        <taxon>NPAAA clade</taxon>
        <taxon>indigoferoid/millettioid clade</taxon>
        <taxon>Phaseoleae</taxon>
        <taxon>Sphenostylis</taxon>
    </lineage>
</organism>
<dbReference type="Pfam" id="PF00407">
    <property type="entry name" value="Bet_v_1"/>
    <property type="match status" value="1"/>
</dbReference>
<protein>
    <recommendedName>
        <fullName evidence="4">Bet v I/Major latex protein domain-containing protein</fullName>
    </recommendedName>
</protein>
<feature type="domain" description="Bet v I/Major latex protein" evidence="4">
    <location>
        <begin position="48"/>
        <end position="200"/>
    </location>
</feature>
<reference evidence="5" key="1">
    <citation type="submission" date="2023-10" db="EMBL/GenBank/DDBJ databases">
        <authorList>
            <person name="Domelevo Entfellner J.-B."/>
        </authorList>
    </citation>
    <scope>NUCLEOTIDE SEQUENCE</scope>
</reference>
<dbReference type="PRINTS" id="PR00634">
    <property type="entry name" value="BETALLERGEN"/>
</dbReference>
<dbReference type="InterPro" id="IPR000916">
    <property type="entry name" value="Bet_v_I/MLP"/>
</dbReference>
<dbReference type="GO" id="GO:0038023">
    <property type="term" value="F:signaling receptor activity"/>
    <property type="evidence" value="ECO:0007669"/>
    <property type="project" value="InterPro"/>
</dbReference>
<dbReference type="InterPro" id="IPR024949">
    <property type="entry name" value="Bet_v_I_allergen"/>
</dbReference>
<comment type="similarity">
    <text evidence="1">Belongs to the BetVI family.</text>
</comment>
<dbReference type="PANTHER" id="PTHR31213">
    <property type="entry name" value="OS08G0374000 PROTEIN-RELATED"/>
    <property type="match status" value="1"/>
</dbReference>
<keyword evidence="6" id="KW-1185">Reference proteome</keyword>
<dbReference type="GO" id="GO:0004864">
    <property type="term" value="F:protein phosphatase inhibitor activity"/>
    <property type="evidence" value="ECO:0007669"/>
    <property type="project" value="InterPro"/>
</dbReference>
<evidence type="ECO:0000256" key="3">
    <source>
        <dbReference type="ARBA" id="ARBA00023265"/>
    </source>
</evidence>
<evidence type="ECO:0000313" key="6">
    <source>
        <dbReference type="Proteomes" id="UP001189624"/>
    </source>
</evidence>
<name>A0AA86VGY3_9FABA</name>
<evidence type="ECO:0000313" key="5">
    <source>
        <dbReference type="EMBL" id="CAJ1963306.1"/>
    </source>
</evidence>
<evidence type="ECO:0000256" key="2">
    <source>
        <dbReference type="ARBA" id="ARBA00022821"/>
    </source>
</evidence>